<sequence length="130" mass="14438">MHAVLPAVEVVDELEVPPEHAFELVLVHPRRFVEGGHEREKTPSGELFREFTGVREQVRVVQSSGFRLADDRVVPMRERTALERRAGAEAAELRAVQEPLQLAADLDVGIGCTIGHEPSQTPSWLVKAQV</sequence>
<dbReference type="Proteomes" id="UP001501747">
    <property type="component" value="Unassembled WGS sequence"/>
</dbReference>
<protein>
    <submittedName>
        <fullName evidence="1">Uncharacterized protein</fullName>
    </submittedName>
</protein>
<proteinExistence type="predicted"/>
<reference evidence="2" key="1">
    <citation type="journal article" date="2019" name="Int. J. Syst. Evol. Microbiol.">
        <title>The Global Catalogue of Microorganisms (GCM) 10K type strain sequencing project: providing services to taxonomists for standard genome sequencing and annotation.</title>
        <authorList>
            <consortium name="The Broad Institute Genomics Platform"/>
            <consortium name="The Broad Institute Genome Sequencing Center for Infectious Disease"/>
            <person name="Wu L."/>
            <person name="Ma J."/>
        </authorList>
    </citation>
    <scope>NUCLEOTIDE SEQUENCE [LARGE SCALE GENOMIC DNA]</scope>
    <source>
        <strain evidence="2">JCM 17342</strain>
    </source>
</reference>
<accession>A0ABP7RJ76</accession>
<organism evidence="1 2">
    <name type="scientific">Allokutzneria multivorans</name>
    <dbReference type="NCBI Taxonomy" id="1142134"/>
    <lineage>
        <taxon>Bacteria</taxon>
        <taxon>Bacillati</taxon>
        <taxon>Actinomycetota</taxon>
        <taxon>Actinomycetes</taxon>
        <taxon>Pseudonocardiales</taxon>
        <taxon>Pseudonocardiaceae</taxon>
        <taxon>Allokutzneria</taxon>
    </lineage>
</organism>
<name>A0ABP7RJ76_9PSEU</name>
<evidence type="ECO:0000313" key="1">
    <source>
        <dbReference type="EMBL" id="GAA3998273.1"/>
    </source>
</evidence>
<evidence type="ECO:0000313" key="2">
    <source>
        <dbReference type="Proteomes" id="UP001501747"/>
    </source>
</evidence>
<comment type="caution">
    <text evidence="1">The sequence shown here is derived from an EMBL/GenBank/DDBJ whole genome shotgun (WGS) entry which is preliminary data.</text>
</comment>
<dbReference type="EMBL" id="BAABAL010000005">
    <property type="protein sequence ID" value="GAA3998273.1"/>
    <property type="molecule type" value="Genomic_DNA"/>
</dbReference>
<keyword evidence="2" id="KW-1185">Reference proteome</keyword>
<gene>
    <name evidence="1" type="ORF">GCM10022247_18050</name>
</gene>